<dbReference type="InterPro" id="IPR037207">
    <property type="entry name" value="Nuop51_4Fe4S-bd_sf"/>
</dbReference>
<evidence type="ECO:0000313" key="7">
    <source>
        <dbReference type="Proteomes" id="UP001519342"/>
    </source>
</evidence>
<evidence type="ECO:0000256" key="1">
    <source>
        <dbReference type="ARBA" id="ARBA00022723"/>
    </source>
</evidence>
<evidence type="ECO:0000256" key="4">
    <source>
        <dbReference type="SAM" id="MobiDB-lite"/>
    </source>
</evidence>
<dbReference type="Gene3D" id="3.30.70.20">
    <property type="match status" value="1"/>
</dbReference>
<dbReference type="InterPro" id="IPR017896">
    <property type="entry name" value="4Fe4S_Fe-S-bd"/>
</dbReference>
<evidence type="ECO:0000313" key="6">
    <source>
        <dbReference type="EMBL" id="MBP1925801.1"/>
    </source>
</evidence>
<dbReference type="PANTHER" id="PTHR43578:SF3">
    <property type="entry name" value="NADH-QUINONE OXIDOREDUCTASE SUBUNIT F"/>
    <property type="match status" value="1"/>
</dbReference>
<dbReference type="PANTHER" id="PTHR43578">
    <property type="entry name" value="NADH-QUINONE OXIDOREDUCTASE SUBUNIT F"/>
    <property type="match status" value="1"/>
</dbReference>
<evidence type="ECO:0000256" key="3">
    <source>
        <dbReference type="ARBA" id="ARBA00023014"/>
    </source>
</evidence>
<reference evidence="6 7" key="1">
    <citation type="submission" date="2021-03" db="EMBL/GenBank/DDBJ databases">
        <title>Genomic Encyclopedia of Type Strains, Phase IV (KMG-IV): sequencing the most valuable type-strain genomes for metagenomic binning, comparative biology and taxonomic classification.</title>
        <authorList>
            <person name="Goeker M."/>
        </authorList>
    </citation>
    <scope>NUCLEOTIDE SEQUENCE [LARGE SCALE GENOMIC DNA]</scope>
    <source>
        <strain evidence="6 7">DSM 24004</strain>
    </source>
</reference>
<sequence length="214" mass="24145">MICDKKLEFPKWDESDLNSCVVDYCVHIMDTARRESCGKSVLCREGTWQAYEIIKYIAKGNGRSDDIELLQELLEQIKRHESCEMARDAASICLELIVKHEDEWSKHIRRKICSNMICKGMYTLYIDPQLCDGCGLCLNSCPSNSIAGGEQMIHVIDTELCNKTLACVHVCPKGAIKKAGAVKPRIPKEPIPVGNVGESSDEQIGKTTRRRRRK</sequence>
<dbReference type="Gene3D" id="1.20.1440.230">
    <property type="entry name" value="NADH-ubiquinone oxidoreductase 51kDa subunit, iron-sulphur binding domain"/>
    <property type="match status" value="1"/>
</dbReference>
<dbReference type="SUPFAM" id="SSF140490">
    <property type="entry name" value="Nqo1C-terminal domain-like"/>
    <property type="match status" value="1"/>
</dbReference>
<dbReference type="Proteomes" id="UP001519342">
    <property type="component" value="Unassembled WGS sequence"/>
</dbReference>
<keyword evidence="3" id="KW-0411">Iron-sulfur</keyword>
<evidence type="ECO:0000259" key="5">
    <source>
        <dbReference type="PROSITE" id="PS51379"/>
    </source>
</evidence>
<comment type="caution">
    <text evidence="6">The sequence shown here is derived from an EMBL/GenBank/DDBJ whole genome shotgun (WGS) entry which is preliminary data.</text>
</comment>
<dbReference type="Pfam" id="PF13237">
    <property type="entry name" value="Fer4_10"/>
    <property type="match status" value="1"/>
</dbReference>
<dbReference type="InterPro" id="IPR017900">
    <property type="entry name" value="4Fe4S_Fe_S_CS"/>
</dbReference>
<dbReference type="InterPro" id="IPR019575">
    <property type="entry name" value="Nuop51_4Fe4S-bd"/>
</dbReference>
<feature type="region of interest" description="Disordered" evidence="4">
    <location>
        <begin position="185"/>
        <end position="214"/>
    </location>
</feature>
<evidence type="ECO:0000256" key="2">
    <source>
        <dbReference type="ARBA" id="ARBA00023004"/>
    </source>
</evidence>
<keyword evidence="1" id="KW-0479">Metal-binding</keyword>
<dbReference type="SUPFAM" id="SSF54862">
    <property type="entry name" value="4Fe-4S ferredoxins"/>
    <property type="match status" value="1"/>
</dbReference>
<gene>
    <name evidence="6" type="ORF">J2Z76_001662</name>
</gene>
<name>A0ABS4GDN8_9FIRM</name>
<dbReference type="EMBL" id="JAGGKS010000004">
    <property type="protein sequence ID" value="MBP1925801.1"/>
    <property type="molecule type" value="Genomic_DNA"/>
</dbReference>
<dbReference type="Pfam" id="PF10589">
    <property type="entry name" value="NADH_4Fe-4S"/>
    <property type="match status" value="1"/>
</dbReference>
<keyword evidence="2" id="KW-0408">Iron</keyword>
<accession>A0ABS4GDN8</accession>
<dbReference type="SMART" id="SM00928">
    <property type="entry name" value="NADH_4Fe-4S"/>
    <property type="match status" value="1"/>
</dbReference>
<dbReference type="PROSITE" id="PS00198">
    <property type="entry name" value="4FE4S_FER_1"/>
    <property type="match status" value="1"/>
</dbReference>
<feature type="domain" description="4Fe-4S ferredoxin-type" evidence="5">
    <location>
        <begin position="122"/>
        <end position="151"/>
    </location>
</feature>
<keyword evidence="7" id="KW-1185">Reference proteome</keyword>
<dbReference type="RefSeq" id="WP_209511543.1">
    <property type="nucleotide sequence ID" value="NZ_JAGGKS010000004.1"/>
</dbReference>
<feature type="domain" description="4Fe-4S ferredoxin-type" evidence="5">
    <location>
        <begin position="152"/>
        <end position="181"/>
    </location>
</feature>
<proteinExistence type="predicted"/>
<protein>
    <submittedName>
        <fullName evidence="6">NADH-quinone oxidoreductase subunit F</fullName>
    </submittedName>
</protein>
<dbReference type="PROSITE" id="PS51379">
    <property type="entry name" value="4FE4S_FER_2"/>
    <property type="match status" value="2"/>
</dbReference>
<organism evidence="6 7">
    <name type="scientific">Sedimentibacter acidaminivorans</name>
    <dbReference type="NCBI Taxonomy" id="913099"/>
    <lineage>
        <taxon>Bacteria</taxon>
        <taxon>Bacillati</taxon>
        <taxon>Bacillota</taxon>
        <taxon>Tissierellia</taxon>
        <taxon>Sedimentibacter</taxon>
    </lineage>
</organism>